<evidence type="ECO:0000313" key="4">
    <source>
        <dbReference type="Proteomes" id="UP000440694"/>
    </source>
</evidence>
<feature type="compositionally biased region" description="Low complexity" evidence="1">
    <location>
        <begin position="129"/>
        <end position="141"/>
    </location>
</feature>
<dbReference type="AlphaFoldDB" id="A0A6I3KJN9"/>
<evidence type="ECO:0000256" key="2">
    <source>
        <dbReference type="SAM" id="SignalP"/>
    </source>
</evidence>
<dbReference type="RefSeq" id="WP_154738443.1">
    <property type="nucleotide sequence ID" value="NZ_WMBQ01000001.1"/>
</dbReference>
<evidence type="ECO:0000313" key="3">
    <source>
        <dbReference type="EMBL" id="MTD93952.1"/>
    </source>
</evidence>
<dbReference type="Proteomes" id="UP000440694">
    <property type="component" value="Unassembled WGS sequence"/>
</dbReference>
<feature type="chain" id="PRO_5026351545" evidence="2">
    <location>
        <begin position="25"/>
        <end position="252"/>
    </location>
</feature>
<feature type="compositionally biased region" description="Basic and acidic residues" evidence="1">
    <location>
        <begin position="111"/>
        <end position="120"/>
    </location>
</feature>
<protein>
    <submittedName>
        <fullName evidence="3">Uncharacterized protein</fullName>
    </submittedName>
</protein>
<sequence length="252" mass="26392">MNNHDRARLFGTLLATTLASTAFAMEPTPSPAPFSPAPAVSLPVFLDVARLPDMQEAWRARFSDADTSQATAATVTPVAAAKPDTSVLNTSREAISRAEQVSREAAAVRSRAEELSRRFTVDPNATSDPPAAEQPAPTETAAIGQGASEVPAANDQVLAPADGEFTAVEPAVEVPVKKQAAATDAPVIEDMATVPPMGVTRRPTAPSLRQAAQSAARRAYVPKPVAADASTKPEEDPMMPTELRAFGWASQP</sequence>
<keyword evidence="2" id="KW-0732">Signal</keyword>
<keyword evidence="4" id="KW-1185">Reference proteome</keyword>
<proteinExistence type="predicted"/>
<organism evidence="3 4">
    <name type="scientific">Hyphomicrobium album</name>
    <dbReference type="NCBI Taxonomy" id="2665159"/>
    <lineage>
        <taxon>Bacteria</taxon>
        <taxon>Pseudomonadati</taxon>
        <taxon>Pseudomonadota</taxon>
        <taxon>Alphaproteobacteria</taxon>
        <taxon>Hyphomicrobiales</taxon>
        <taxon>Hyphomicrobiaceae</taxon>
        <taxon>Hyphomicrobium</taxon>
    </lineage>
</organism>
<comment type="caution">
    <text evidence="3">The sequence shown here is derived from an EMBL/GenBank/DDBJ whole genome shotgun (WGS) entry which is preliminary data.</text>
</comment>
<gene>
    <name evidence="3" type="ORF">GIW81_06335</name>
</gene>
<feature type="signal peptide" evidence="2">
    <location>
        <begin position="1"/>
        <end position="24"/>
    </location>
</feature>
<feature type="compositionally biased region" description="Low complexity" evidence="1">
    <location>
        <begin position="209"/>
        <end position="219"/>
    </location>
</feature>
<accession>A0A6I3KJN9</accession>
<evidence type="ECO:0000256" key="1">
    <source>
        <dbReference type="SAM" id="MobiDB-lite"/>
    </source>
</evidence>
<reference evidence="3 4" key="1">
    <citation type="submission" date="2019-11" db="EMBL/GenBank/DDBJ databases">
        <title>Identification of a novel strain.</title>
        <authorList>
            <person name="Xu Q."/>
            <person name="Wang G."/>
        </authorList>
    </citation>
    <scope>NUCLEOTIDE SEQUENCE [LARGE SCALE GENOMIC DNA]</scope>
    <source>
        <strain evidence="4">xq</strain>
    </source>
</reference>
<feature type="region of interest" description="Disordered" evidence="1">
    <location>
        <begin position="196"/>
        <end position="252"/>
    </location>
</feature>
<name>A0A6I3KJN9_9HYPH</name>
<feature type="region of interest" description="Disordered" evidence="1">
    <location>
        <begin position="111"/>
        <end position="141"/>
    </location>
</feature>
<dbReference type="EMBL" id="WMBQ01000001">
    <property type="protein sequence ID" value="MTD93952.1"/>
    <property type="molecule type" value="Genomic_DNA"/>
</dbReference>